<evidence type="ECO:0000256" key="1">
    <source>
        <dbReference type="ARBA" id="ARBA00022741"/>
    </source>
</evidence>
<dbReference type="Proteomes" id="UP000253303">
    <property type="component" value="Unassembled WGS sequence"/>
</dbReference>
<keyword evidence="4" id="KW-1185">Reference proteome</keyword>
<reference evidence="3 4" key="1">
    <citation type="submission" date="2018-06" db="EMBL/GenBank/DDBJ databases">
        <title>Sphaerisporangium craniellae sp. nov., isolated from a marine sponge in the South China Sea.</title>
        <authorList>
            <person name="Li L."/>
        </authorList>
    </citation>
    <scope>NUCLEOTIDE SEQUENCE [LARGE SCALE GENOMIC DNA]</scope>
    <source>
        <strain evidence="3 4">LHW63015</strain>
    </source>
</reference>
<evidence type="ECO:0000313" key="3">
    <source>
        <dbReference type="EMBL" id="RBQ21597.1"/>
    </source>
</evidence>
<dbReference type="AlphaFoldDB" id="A0A366M6B7"/>
<feature type="domain" description="Acb2/Tad1 hairpin" evidence="2">
    <location>
        <begin position="5"/>
        <end position="67"/>
    </location>
</feature>
<gene>
    <name evidence="3" type="ORF">DP939_02485</name>
</gene>
<comment type="caution">
    <text evidence="3">The sequence shown here is derived from an EMBL/GenBank/DDBJ whole genome shotgun (WGS) entry which is preliminary data.</text>
</comment>
<dbReference type="OrthoDB" id="4257351at2"/>
<dbReference type="Pfam" id="PF24729">
    <property type="entry name" value="Acb2_Tad1_hairpin"/>
    <property type="match status" value="1"/>
</dbReference>
<name>A0A366M6B7_9ACTN</name>
<evidence type="ECO:0000313" key="4">
    <source>
        <dbReference type="Proteomes" id="UP000253303"/>
    </source>
</evidence>
<organism evidence="3 4">
    <name type="scientific">Spongiactinospora rosea</name>
    <dbReference type="NCBI Taxonomy" id="2248750"/>
    <lineage>
        <taxon>Bacteria</taxon>
        <taxon>Bacillati</taxon>
        <taxon>Actinomycetota</taxon>
        <taxon>Actinomycetes</taxon>
        <taxon>Streptosporangiales</taxon>
        <taxon>Streptosporangiaceae</taxon>
        <taxon>Spongiactinospora</taxon>
    </lineage>
</organism>
<dbReference type="EMBL" id="QMEY01000001">
    <property type="protein sequence ID" value="RBQ21597.1"/>
    <property type="molecule type" value="Genomic_DNA"/>
</dbReference>
<dbReference type="InterPro" id="IPR056098">
    <property type="entry name" value="Acb2/Tad1_hairpin"/>
</dbReference>
<accession>A0A366M6B7</accession>
<dbReference type="RefSeq" id="WP_113978367.1">
    <property type="nucleotide sequence ID" value="NZ_QMEY01000001.1"/>
</dbReference>
<sequence length="70" mass="7937">MSPVELANRFAYHPPLTDQRRAAHETVRDLCWKLAVELNGMLPEGREKGLAIKSLEEAMFWSNAGLARQD</sequence>
<dbReference type="GO" id="GO:0000166">
    <property type="term" value="F:nucleotide binding"/>
    <property type="evidence" value="ECO:0007669"/>
    <property type="project" value="UniProtKB-KW"/>
</dbReference>
<protein>
    <recommendedName>
        <fullName evidence="2">Acb2/Tad1 hairpin domain-containing protein</fullName>
    </recommendedName>
</protein>
<keyword evidence="1" id="KW-0547">Nucleotide-binding</keyword>
<proteinExistence type="predicted"/>
<evidence type="ECO:0000259" key="2">
    <source>
        <dbReference type="Pfam" id="PF24729"/>
    </source>
</evidence>